<dbReference type="InterPro" id="IPR054381">
    <property type="entry name" value="CydS"/>
</dbReference>
<accession>E6TRA1</accession>
<gene>
    <name evidence="2" type="ordered locus">Bcell_2354</name>
</gene>
<evidence type="ECO:0000313" key="2">
    <source>
        <dbReference type="EMBL" id="ADU30613.1"/>
    </source>
</evidence>
<evidence type="ECO:0000313" key="3">
    <source>
        <dbReference type="Proteomes" id="UP000001401"/>
    </source>
</evidence>
<reference evidence="2 3" key="1">
    <citation type="submission" date="2010-12" db="EMBL/GenBank/DDBJ databases">
        <title>Complete sequence of Bacillus cellulosilyticus DSM 2522.</title>
        <authorList>
            <consortium name="US DOE Joint Genome Institute"/>
            <person name="Lucas S."/>
            <person name="Copeland A."/>
            <person name="Lapidus A."/>
            <person name="Cheng J.-F."/>
            <person name="Bruce D."/>
            <person name="Goodwin L."/>
            <person name="Pitluck S."/>
            <person name="Chertkov O."/>
            <person name="Detter J.C."/>
            <person name="Han C."/>
            <person name="Tapia R."/>
            <person name="Land M."/>
            <person name="Hauser L."/>
            <person name="Jeffries C."/>
            <person name="Kyrpides N."/>
            <person name="Ivanova N."/>
            <person name="Mikhailova N."/>
            <person name="Brumm P."/>
            <person name="Mead D."/>
            <person name="Woyke T."/>
        </authorList>
    </citation>
    <scope>NUCLEOTIDE SEQUENCE [LARGE SCALE GENOMIC DNA]</scope>
    <source>
        <strain evidence="3">ATCC 21833 / DSM 2522 / FERM P-1141 / JCM 9156 / N-4</strain>
    </source>
</reference>
<dbReference type="Pfam" id="PF22282">
    <property type="entry name" value="CydS"/>
    <property type="match status" value="1"/>
</dbReference>
<dbReference type="EMBL" id="CP002394">
    <property type="protein sequence ID" value="ADU30613.1"/>
    <property type="molecule type" value="Genomic_DNA"/>
</dbReference>
<dbReference type="RefSeq" id="WP_013488948.1">
    <property type="nucleotide sequence ID" value="NC_014829.1"/>
</dbReference>
<dbReference type="Proteomes" id="UP000001401">
    <property type="component" value="Chromosome"/>
</dbReference>
<dbReference type="KEGG" id="bco:Bcell_2354"/>
<protein>
    <submittedName>
        <fullName evidence="2">Uncharacterized protein</fullName>
    </submittedName>
</protein>
<evidence type="ECO:0000256" key="1">
    <source>
        <dbReference type="SAM" id="Phobius"/>
    </source>
</evidence>
<keyword evidence="1" id="KW-0812">Transmembrane</keyword>
<dbReference type="AlphaFoldDB" id="E6TRA1"/>
<keyword evidence="1" id="KW-0472">Membrane</keyword>
<dbReference type="STRING" id="649639.Bcell_2354"/>
<keyword evidence="1" id="KW-1133">Transmembrane helix</keyword>
<keyword evidence="3" id="KW-1185">Reference proteome</keyword>
<organism evidence="2 3">
    <name type="scientific">Evansella cellulosilytica (strain ATCC 21833 / DSM 2522 / FERM P-1141 / JCM 9156 / N-4)</name>
    <name type="common">Bacillus cellulosilyticus</name>
    <dbReference type="NCBI Taxonomy" id="649639"/>
    <lineage>
        <taxon>Bacteria</taxon>
        <taxon>Bacillati</taxon>
        <taxon>Bacillota</taxon>
        <taxon>Bacilli</taxon>
        <taxon>Bacillales</taxon>
        <taxon>Bacillaceae</taxon>
        <taxon>Evansella</taxon>
    </lineage>
</organism>
<sequence precursor="true">MINDFMIMILPVFVVFLSLAVFFLWATKSKEPYSSQVEEEKAIDR</sequence>
<proteinExistence type="predicted"/>
<name>E6TRA1_EVAC2</name>
<dbReference type="HOGENOM" id="CLU_3195954_0_0_9"/>
<feature type="transmembrane region" description="Helical" evidence="1">
    <location>
        <begin position="6"/>
        <end position="26"/>
    </location>
</feature>